<evidence type="ECO:0000313" key="2">
    <source>
        <dbReference type="Proteomes" id="UP001060215"/>
    </source>
</evidence>
<protein>
    <submittedName>
        <fullName evidence="1">Allene oxide synthase 3</fullName>
    </submittedName>
</protein>
<keyword evidence="2" id="KW-1185">Reference proteome</keyword>
<organism evidence="1 2">
    <name type="scientific">Camellia lanceoleosa</name>
    <dbReference type="NCBI Taxonomy" id="1840588"/>
    <lineage>
        <taxon>Eukaryota</taxon>
        <taxon>Viridiplantae</taxon>
        <taxon>Streptophyta</taxon>
        <taxon>Embryophyta</taxon>
        <taxon>Tracheophyta</taxon>
        <taxon>Spermatophyta</taxon>
        <taxon>Magnoliopsida</taxon>
        <taxon>eudicotyledons</taxon>
        <taxon>Gunneridae</taxon>
        <taxon>Pentapetalae</taxon>
        <taxon>asterids</taxon>
        <taxon>Ericales</taxon>
        <taxon>Theaceae</taxon>
        <taxon>Camellia</taxon>
    </lineage>
</organism>
<dbReference type="EMBL" id="CM045761">
    <property type="protein sequence ID" value="KAI8015908.1"/>
    <property type="molecule type" value="Genomic_DNA"/>
</dbReference>
<comment type="caution">
    <text evidence="1">The sequence shown here is derived from an EMBL/GenBank/DDBJ whole genome shotgun (WGS) entry which is preliminary data.</text>
</comment>
<evidence type="ECO:0000313" key="1">
    <source>
        <dbReference type="EMBL" id="KAI8015908.1"/>
    </source>
</evidence>
<gene>
    <name evidence="1" type="ORF">LOK49_LG05G03716</name>
</gene>
<name>A0ACC0HSK5_9ERIC</name>
<reference evidence="1 2" key="1">
    <citation type="journal article" date="2022" name="Plant J.">
        <title>Chromosome-level genome of Camellia lanceoleosa provides a valuable resource for understanding genome evolution and self-incompatibility.</title>
        <authorList>
            <person name="Gong W."/>
            <person name="Xiao S."/>
            <person name="Wang L."/>
            <person name="Liao Z."/>
            <person name="Chang Y."/>
            <person name="Mo W."/>
            <person name="Hu G."/>
            <person name="Li W."/>
            <person name="Zhao G."/>
            <person name="Zhu H."/>
            <person name="Hu X."/>
            <person name="Ji K."/>
            <person name="Xiang X."/>
            <person name="Song Q."/>
            <person name="Yuan D."/>
            <person name="Jin S."/>
            <person name="Zhang L."/>
        </authorList>
    </citation>
    <scope>NUCLEOTIDE SEQUENCE [LARGE SCALE GENOMIC DNA]</scope>
    <source>
        <strain evidence="1">SQ_2022a</strain>
    </source>
</reference>
<accession>A0ACC0HSK5</accession>
<dbReference type="Proteomes" id="UP001060215">
    <property type="component" value="Chromosome 4"/>
</dbReference>
<proteinExistence type="predicted"/>
<sequence>MLSGDHSSPTLPNPIVTRVYICAIEEDSRSLLKPNTTGRQNCDVEEQLTICKTHPSSGPELVDKWQNYDMAMLQPFGLRKVPRFLKDFARNMNLIPNSFFTSNYNKLCDAFEVHAKPILDEAVRMGIKRDEACHNLVFFACSNAYGGFKAWFPVLIKWVGLAGMGKEVHKQLANEIRSIVNSANGVTFAALNKMALTSSVVYEALRIEPPFPFQYGRAKEELVVQSHEAAFKID</sequence>